<dbReference type="Proteomes" id="UP000054018">
    <property type="component" value="Unassembled WGS sequence"/>
</dbReference>
<reference evidence="2 3" key="1">
    <citation type="submission" date="2014-04" db="EMBL/GenBank/DDBJ databases">
        <authorList>
            <consortium name="DOE Joint Genome Institute"/>
            <person name="Kuo A."/>
            <person name="Kohler A."/>
            <person name="Costa M.D."/>
            <person name="Nagy L.G."/>
            <person name="Floudas D."/>
            <person name="Copeland A."/>
            <person name="Barry K.W."/>
            <person name="Cichocki N."/>
            <person name="Veneault-Fourrey C."/>
            <person name="LaButti K."/>
            <person name="Lindquist E.A."/>
            <person name="Lipzen A."/>
            <person name="Lundell T."/>
            <person name="Morin E."/>
            <person name="Murat C."/>
            <person name="Sun H."/>
            <person name="Tunlid A."/>
            <person name="Henrissat B."/>
            <person name="Grigoriev I.V."/>
            <person name="Hibbett D.S."/>
            <person name="Martin F."/>
            <person name="Nordberg H.P."/>
            <person name="Cantor M.N."/>
            <person name="Hua S.X."/>
        </authorList>
    </citation>
    <scope>NUCLEOTIDE SEQUENCE [LARGE SCALE GENOMIC DNA]</scope>
    <source>
        <strain evidence="2 3">441</strain>
    </source>
</reference>
<sequence>HPDSFKTKFHPKSGHPMAFESFSTFDCSHCDAVSKSVIENDSEPWHPFQTCGDFEFSELAHKAALNMDLTNQLLTLIQWLVSSEVRLTLHSDHDIREAWTHAAKLMTLHDLEFNVHYCPLLDWAMDILQDPLLQPHFIWDAQCLYKHNSECCEHFINEPWTGDRWWNIQVKAYPVMHCGNLPTPVFEVPVARHKATSANDRKLSYTNLKRVVWHQAFLKLLNSITCLSRVSFTYKTHDSLIRTLYPIILILSADYEEQCIFVMPFLCFLIWSITRCVMSLIRGLNSGCPCPICLIPLNELCDVSQCVDQWQKHQKPNTKTNAKLVVFLHRLWLEGSVKIKGEGFHAPREARAEGMGAPDEGGAREDGKKAKIVGCSEPRSDAGG</sequence>
<dbReference type="HOGENOM" id="CLU_720733_0_0_1"/>
<evidence type="ECO:0000313" key="3">
    <source>
        <dbReference type="Proteomes" id="UP000054018"/>
    </source>
</evidence>
<organism evidence="2 3">
    <name type="scientific">Pisolithus microcarpus 441</name>
    <dbReference type="NCBI Taxonomy" id="765257"/>
    <lineage>
        <taxon>Eukaryota</taxon>
        <taxon>Fungi</taxon>
        <taxon>Dikarya</taxon>
        <taxon>Basidiomycota</taxon>
        <taxon>Agaricomycotina</taxon>
        <taxon>Agaricomycetes</taxon>
        <taxon>Agaricomycetidae</taxon>
        <taxon>Boletales</taxon>
        <taxon>Sclerodermatineae</taxon>
        <taxon>Pisolithaceae</taxon>
        <taxon>Pisolithus</taxon>
    </lineage>
</organism>
<gene>
    <name evidence="2" type="ORF">PISMIDRAFT_107700</name>
</gene>
<dbReference type="STRING" id="765257.A0A0C9Y3W5"/>
<keyword evidence="3" id="KW-1185">Reference proteome</keyword>
<dbReference type="AlphaFoldDB" id="A0A0C9Y3W5"/>
<evidence type="ECO:0000256" key="1">
    <source>
        <dbReference type="SAM" id="MobiDB-lite"/>
    </source>
</evidence>
<evidence type="ECO:0000313" key="2">
    <source>
        <dbReference type="EMBL" id="KIK19385.1"/>
    </source>
</evidence>
<proteinExistence type="predicted"/>
<dbReference type="EMBL" id="KN833785">
    <property type="protein sequence ID" value="KIK19385.1"/>
    <property type="molecule type" value="Genomic_DNA"/>
</dbReference>
<reference evidence="3" key="2">
    <citation type="submission" date="2015-01" db="EMBL/GenBank/DDBJ databases">
        <title>Evolutionary Origins and Diversification of the Mycorrhizal Mutualists.</title>
        <authorList>
            <consortium name="DOE Joint Genome Institute"/>
            <consortium name="Mycorrhizal Genomics Consortium"/>
            <person name="Kohler A."/>
            <person name="Kuo A."/>
            <person name="Nagy L.G."/>
            <person name="Floudas D."/>
            <person name="Copeland A."/>
            <person name="Barry K.W."/>
            <person name="Cichocki N."/>
            <person name="Veneault-Fourrey C."/>
            <person name="LaButti K."/>
            <person name="Lindquist E.A."/>
            <person name="Lipzen A."/>
            <person name="Lundell T."/>
            <person name="Morin E."/>
            <person name="Murat C."/>
            <person name="Riley R."/>
            <person name="Ohm R."/>
            <person name="Sun H."/>
            <person name="Tunlid A."/>
            <person name="Henrissat B."/>
            <person name="Grigoriev I.V."/>
            <person name="Hibbett D.S."/>
            <person name="Martin F."/>
        </authorList>
    </citation>
    <scope>NUCLEOTIDE SEQUENCE [LARGE SCALE GENOMIC DNA]</scope>
    <source>
        <strain evidence="3">441</strain>
    </source>
</reference>
<feature type="region of interest" description="Disordered" evidence="1">
    <location>
        <begin position="349"/>
        <end position="384"/>
    </location>
</feature>
<feature type="non-terminal residue" evidence="2">
    <location>
        <position position="1"/>
    </location>
</feature>
<protein>
    <submittedName>
        <fullName evidence="2">Uncharacterized protein</fullName>
    </submittedName>
</protein>
<dbReference type="OrthoDB" id="3239511at2759"/>
<accession>A0A0C9Y3W5</accession>
<name>A0A0C9Y3W5_9AGAM</name>